<dbReference type="EMBL" id="JBHSBC010000014">
    <property type="protein sequence ID" value="MFC3981521.1"/>
    <property type="molecule type" value="Genomic_DNA"/>
</dbReference>
<dbReference type="RefSeq" id="WP_352008488.1">
    <property type="nucleotide sequence ID" value="NZ_JBHSBC010000014.1"/>
</dbReference>
<evidence type="ECO:0000313" key="3">
    <source>
        <dbReference type="Proteomes" id="UP001595698"/>
    </source>
</evidence>
<organism evidence="2 3">
    <name type="scientific">Streptosporangium jomthongense</name>
    <dbReference type="NCBI Taxonomy" id="1193683"/>
    <lineage>
        <taxon>Bacteria</taxon>
        <taxon>Bacillati</taxon>
        <taxon>Actinomycetota</taxon>
        <taxon>Actinomycetes</taxon>
        <taxon>Streptosporangiales</taxon>
        <taxon>Streptosporangiaceae</taxon>
        <taxon>Streptosporangium</taxon>
    </lineage>
</organism>
<dbReference type="Proteomes" id="UP001595698">
    <property type="component" value="Unassembled WGS sequence"/>
</dbReference>
<keyword evidence="1" id="KW-0862">Zinc</keyword>
<dbReference type="InterPro" id="IPR024078">
    <property type="entry name" value="LmbE-like_dom_sf"/>
</dbReference>
<reference evidence="3" key="1">
    <citation type="journal article" date="2019" name="Int. J. Syst. Evol. Microbiol.">
        <title>The Global Catalogue of Microorganisms (GCM) 10K type strain sequencing project: providing services to taxonomists for standard genome sequencing and annotation.</title>
        <authorList>
            <consortium name="The Broad Institute Genomics Platform"/>
            <consortium name="The Broad Institute Genome Sequencing Center for Infectious Disease"/>
            <person name="Wu L."/>
            <person name="Ma J."/>
        </authorList>
    </citation>
    <scope>NUCLEOTIDE SEQUENCE [LARGE SCALE GENOMIC DNA]</scope>
    <source>
        <strain evidence="3">TBRC 7912</strain>
    </source>
</reference>
<keyword evidence="2" id="KW-0378">Hydrolase</keyword>
<proteinExistence type="predicted"/>
<sequence>MSWRTIVVSPHFDDAAMSVAGVLARSEGPSVIVTVLGGAAAERESSWDRLCGFASAEETARERLAEDARACEVLGAEQVALDYPDVPAQALRLDGLADFLTAGVTPDTRVLVPMGIGNADHETVRDRALDALSGLGAGEVLAYADLPYASAAREWGTPEAARALAERQPVLTLAGRHRLRPEPPVRLDEREWALKRRAVLSYASQIAPLACEYGEFVAMPGPLQHELLWALESESAASPA</sequence>
<evidence type="ECO:0000256" key="1">
    <source>
        <dbReference type="ARBA" id="ARBA00022833"/>
    </source>
</evidence>
<dbReference type="GO" id="GO:0016787">
    <property type="term" value="F:hydrolase activity"/>
    <property type="evidence" value="ECO:0007669"/>
    <property type="project" value="UniProtKB-KW"/>
</dbReference>
<evidence type="ECO:0000313" key="2">
    <source>
        <dbReference type="EMBL" id="MFC3981521.1"/>
    </source>
</evidence>
<dbReference type="Pfam" id="PF02585">
    <property type="entry name" value="PIG-L"/>
    <property type="match status" value="1"/>
</dbReference>
<accession>A0ABV8F0W1</accession>
<keyword evidence="3" id="KW-1185">Reference proteome</keyword>
<dbReference type="InterPro" id="IPR003737">
    <property type="entry name" value="GlcNAc_PI_deacetylase-related"/>
</dbReference>
<gene>
    <name evidence="2" type="ORF">ACFOYY_15380</name>
</gene>
<dbReference type="SUPFAM" id="SSF102588">
    <property type="entry name" value="LmbE-like"/>
    <property type="match status" value="1"/>
</dbReference>
<name>A0ABV8F0W1_9ACTN</name>
<comment type="caution">
    <text evidence="2">The sequence shown here is derived from an EMBL/GenBank/DDBJ whole genome shotgun (WGS) entry which is preliminary data.</text>
</comment>
<dbReference type="EC" id="3.5.1.-" evidence="2"/>
<protein>
    <submittedName>
        <fullName evidence="2">PIG-L deacetylase family protein</fullName>
        <ecNumber evidence="2">3.5.1.-</ecNumber>
    </submittedName>
</protein>
<dbReference type="Gene3D" id="3.40.50.10320">
    <property type="entry name" value="LmbE-like"/>
    <property type="match status" value="1"/>
</dbReference>